<dbReference type="PANTHER" id="PTHR43681:SF1">
    <property type="entry name" value="SARCALUMENIN"/>
    <property type="match status" value="1"/>
</dbReference>
<dbReference type="EMBL" id="JBHSXX010000001">
    <property type="protein sequence ID" value="MFC6866245.1"/>
    <property type="molecule type" value="Genomic_DNA"/>
</dbReference>
<reference evidence="3" key="1">
    <citation type="journal article" date="2019" name="Int. J. Syst. Evol. Microbiol.">
        <title>The Global Catalogue of Microorganisms (GCM) 10K type strain sequencing project: providing services to taxonomists for standard genome sequencing and annotation.</title>
        <authorList>
            <consortium name="The Broad Institute Genomics Platform"/>
            <consortium name="The Broad Institute Genome Sequencing Center for Infectious Disease"/>
            <person name="Wu L."/>
            <person name="Ma J."/>
        </authorList>
    </citation>
    <scope>NUCLEOTIDE SEQUENCE [LARGE SCALE GENOMIC DNA]</scope>
    <source>
        <strain evidence="3">KCTC 32255</strain>
    </source>
</reference>
<gene>
    <name evidence="2" type="ORF">ACFQGD_03720</name>
</gene>
<dbReference type="PANTHER" id="PTHR43681">
    <property type="entry name" value="TRANSMEMBRANE GTPASE FZO"/>
    <property type="match status" value="1"/>
</dbReference>
<dbReference type="RefSeq" id="WP_345407469.1">
    <property type="nucleotide sequence ID" value="NZ_BAABLA010000123.1"/>
</dbReference>
<dbReference type="InterPro" id="IPR051943">
    <property type="entry name" value="TRAFAC_Dynamin-like_GTPase"/>
</dbReference>
<accession>A0ABW2BTD0</accession>
<dbReference type="InterPro" id="IPR045063">
    <property type="entry name" value="Dynamin_N"/>
</dbReference>
<dbReference type="Pfam" id="PF00350">
    <property type="entry name" value="Dynamin_N"/>
    <property type="match status" value="1"/>
</dbReference>
<feature type="domain" description="Dynamin N-terminal" evidence="1">
    <location>
        <begin position="42"/>
        <end position="194"/>
    </location>
</feature>
<keyword evidence="3" id="KW-1185">Reference proteome</keyword>
<name>A0ABW2BTD0_9PSEU</name>
<sequence length="613" mass="67864">MAPPWLGILDDTIQACVTHNRQDLAQPLWERRARLLEPTLRILVLGESGQGKSQLINALVNAPVCAVGDDETTRVPAIVEYADTPNAAMIADNPDARGAIEGGAESGRRLPVPIESVTNRANHDAATPGSDVVHARIGLPRGLLRAGLVLVDTPPASTQRLSSVLSEVLCADAVLMATDATSDLSANERELLERVTRICPTVLVALTKIDIVPGWQDVAERTRARLAEDGLPATVVPVSATLRMAAARGGDRVLNAESGFEELVRRLRHDWLERSDELNQRSVAALSEVTVTRLINGLREEHARTQRGGTGDAVTRWHAAGREIEQLQRVSARGQTLLADAVADLTSDLEFDLRDRTRRILREVDEYFEEADPSRTWPEFEEWLEDQLTEVAETNFGWLFERFDWIAHQLARQIAPHRPDLVPDVAAGDPPLEHANGLRRPNVEKFSVGQKLFVGMRGSYSGLLMFGLATTVAGMPLINPISLGAGVAFGLKSVFEERGSRLKRRQTVAKTAAHRHVDDFYLACNKESRDTARRLQRMLRDRYTEYAEQRRAEITASAKELKKAVDIETAEKNRRTKEISTALESLGTLRQRVRNLNDQVWASIVPAPRELTA</sequence>
<evidence type="ECO:0000313" key="2">
    <source>
        <dbReference type="EMBL" id="MFC6866245.1"/>
    </source>
</evidence>
<dbReference type="Gene3D" id="3.40.50.300">
    <property type="entry name" value="P-loop containing nucleotide triphosphate hydrolases"/>
    <property type="match status" value="1"/>
</dbReference>
<dbReference type="Proteomes" id="UP001596337">
    <property type="component" value="Unassembled WGS sequence"/>
</dbReference>
<dbReference type="SUPFAM" id="SSF52540">
    <property type="entry name" value="P-loop containing nucleoside triphosphate hydrolases"/>
    <property type="match status" value="1"/>
</dbReference>
<organism evidence="2 3">
    <name type="scientific">Haloechinothrix salitolerans</name>
    <dbReference type="NCBI Taxonomy" id="926830"/>
    <lineage>
        <taxon>Bacteria</taxon>
        <taxon>Bacillati</taxon>
        <taxon>Actinomycetota</taxon>
        <taxon>Actinomycetes</taxon>
        <taxon>Pseudonocardiales</taxon>
        <taxon>Pseudonocardiaceae</taxon>
        <taxon>Haloechinothrix</taxon>
    </lineage>
</organism>
<dbReference type="InterPro" id="IPR027417">
    <property type="entry name" value="P-loop_NTPase"/>
</dbReference>
<protein>
    <submittedName>
        <fullName evidence="2">Dynamin family protein</fullName>
    </submittedName>
</protein>
<comment type="caution">
    <text evidence="2">The sequence shown here is derived from an EMBL/GenBank/DDBJ whole genome shotgun (WGS) entry which is preliminary data.</text>
</comment>
<proteinExistence type="predicted"/>
<evidence type="ECO:0000259" key="1">
    <source>
        <dbReference type="Pfam" id="PF00350"/>
    </source>
</evidence>
<evidence type="ECO:0000313" key="3">
    <source>
        <dbReference type="Proteomes" id="UP001596337"/>
    </source>
</evidence>